<evidence type="ECO:0000313" key="1">
    <source>
        <dbReference type="EMBL" id="KAG8181148.1"/>
    </source>
</evidence>
<organism evidence="1 2">
    <name type="scientific">Oedothorax gibbosus</name>
    <dbReference type="NCBI Taxonomy" id="931172"/>
    <lineage>
        <taxon>Eukaryota</taxon>
        <taxon>Metazoa</taxon>
        <taxon>Ecdysozoa</taxon>
        <taxon>Arthropoda</taxon>
        <taxon>Chelicerata</taxon>
        <taxon>Arachnida</taxon>
        <taxon>Araneae</taxon>
        <taxon>Araneomorphae</taxon>
        <taxon>Entelegynae</taxon>
        <taxon>Araneoidea</taxon>
        <taxon>Linyphiidae</taxon>
        <taxon>Erigoninae</taxon>
        <taxon>Oedothorax</taxon>
    </lineage>
</organism>
<proteinExistence type="predicted"/>
<gene>
    <name evidence="1" type="ORF">JTE90_024444</name>
</gene>
<evidence type="ECO:0000313" key="2">
    <source>
        <dbReference type="Proteomes" id="UP000827092"/>
    </source>
</evidence>
<name>A0AAV6UBC2_9ARAC</name>
<dbReference type="Proteomes" id="UP000827092">
    <property type="component" value="Unassembled WGS sequence"/>
</dbReference>
<comment type="caution">
    <text evidence="1">The sequence shown here is derived from an EMBL/GenBank/DDBJ whole genome shotgun (WGS) entry which is preliminary data.</text>
</comment>
<dbReference type="EMBL" id="JAFNEN010000531">
    <property type="protein sequence ID" value="KAG8181148.1"/>
    <property type="molecule type" value="Genomic_DNA"/>
</dbReference>
<accession>A0AAV6UBC2</accession>
<keyword evidence="2" id="KW-1185">Reference proteome</keyword>
<dbReference type="AlphaFoldDB" id="A0AAV6UBC2"/>
<reference evidence="1 2" key="1">
    <citation type="journal article" date="2022" name="Nat. Ecol. Evol.">
        <title>A masculinizing supergene underlies an exaggerated male reproductive morph in a spider.</title>
        <authorList>
            <person name="Hendrickx F."/>
            <person name="De Corte Z."/>
            <person name="Sonet G."/>
            <person name="Van Belleghem S.M."/>
            <person name="Kostlbacher S."/>
            <person name="Vangestel C."/>
        </authorList>
    </citation>
    <scope>NUCLEOTIDE SEQUENCE [LARGE SCALE GENOMIC DNA]</scope>
    <source>
        <strain evidence="1">W744_W776</strain>
    </source>
</reference>
<sequence>MHIGIPKRPFADHDYENIPRFTGEKSRVQFQEKKKPEAFGHGGNALDASKYRKCDGEKIGFIASRAISHIANLTLPNYFNLEARTVGSILYQFGVLDCSNAVPLSLEYLTYAESDADADVTCKLPTPVEKFASSLYTAMIVGHGPDIVDTLSVSGNEAAMLLYRVVKKALDAFKYGRCDGEEIGFIASRSVSNIANLTVPRYFEMESRTVGSILYKFGVLDCSNAVPLTLEFLTYSREDAKKYKLDPYKFDTYMHEIIFGGLRLYKTHGLNLDTVSAPAVDTFHQFSTEDRKVNQHCVG</sequence>
<protein>
    <submittedName>
        <fullName evidence="1">Uncharacterized protein</fullName>
    </submittedName>
</protein>